<dbReference type="Gene3D" id="2.40.160.100">
    <property type="match status" value="1"/>
</dbReference>
<evidence type="ECO:0000259" key="1">
    <source>
        <dbReference type="Pfam" id="PF13372"/>
    </source>
</evidence>
<dbReference type="Pfam" id="PF13372">
    <property type="entry name" value="Alginate_exp"/>
    <property type="match status" value="1"/>
</dbReference>
<protein>
    <submittedName>
        <fullName evidence="2">Alginate export family protein</fullName>
    </submittedName>
</protein>
<gene>
    <name evidence="2" type="ORF">ACFFI0_20145</name>
</gene>
<dbReference type="InterPro" id="IPR053728">
    <property type="entry name" value="Alginate_Permeability_Chnl"/>
</dbReference>
<dbReference type="EMBL" id="JBHLWO010000002">
    <property type="protein sequence ID" value="MFC0320647.1"/>
    <property type="molecule type" value="Genomic_DNA"/>
</dbReference>
<evidence type="ECO:0000313" key="3">
    <source>
        <dbReference type="Proteomes" id="UP001589774"/>
    </source>
</evidence>
<dbReference type="InterPro" id="IPR025388">
    <property type="entry name" value="Alginate_export_dom"/>
</dbReference>
<accession>A0ABV6HPQ1</accession>
<keyword evidence="3" id="KW-1185">Reference proteome</keyword>
<organism evidence="2 3">
    <name type="scientific">Olivibacter oleidegradans</name>
    <dbReference type="NCBI Taxonomy" id="760123"/>
    <lineage>
        <taxon>Bacteria</taxon>
        <taxon>Pseudomonadati</taxon>
        <taxon>Bacteroidota</taxon>
        <taxon>Sphingobacteriia</taxon>
        <taxon>Sphingobacteriales</taxon>
        <taxon>Sphingobacteriaceae</taxon>
        <taxon>Olivibacter</taxon>
    </lineage>
</organism>
<reference evidence="2 3" key="1">
    <citation type="submission" date="2024-09" db="EMBL/GenBank/DDBJ databases">
        <authorList>
            <person name="Sun Q."/>
            <person name="Mori K."/>
        </authorList>
    </citation>
    <scope>NUCLEOTIDE SEQUENCE [LARGE SCALE GENOMIC DNA]</scope>
    <source>
        <strain evidence="2 3">CCM 7765</strain>
    </source>
</reference>
<comment type="caution">
    <text evidence="2">The sequence shown here is derived from an EMBL/GenBank/DDBJ whole genome shotgun (WGS) entry which is preliminary data.</text>
</comment>
<evidence type="ECO:0000313" key="2">
    <source>
        <dbReference type="EMBL" id="MFC0320647.1"/>
    </source>
</evidence>
<name>A0ABV6HPQ1_9SPHI</name>
<sequence>MRSILLYLFLLSVPMHMLAQRFQLMRYDEDYSALKDSTRTFYNKIKYIPLSQTGAIYLSLGGEVREELDYSANEDWGEMRVGRDVFWLQRYQVHADLHVGNRIRFFGQLRSGLENGRKNGPRRIDEDKLNVENLFVDFLAYRKLDKALTLRVGRQEIQYGSGRLIDVRDGPNLRLYFDGAKLAYASPSLNVDAFVMAEAKINTGFFDNSSTREANLWGIYSTYIIQQSGNFDFYYLGINRADATFDEGVAKESRHTLGARFWRKGGGFIYNFEGAYQFGKFGIGNIKAWTASAEVGYMFEYIPGAPTINLRHDYISGDKTKGDGTLGTFNPLYPKGGYFGFNPQVGPVNLIDLHPYLAWNAAKNVALTLDVVFNWRYSLQDGVYRPDGSFNMSSSNSAKRYIGTAYLTSVSWDINRFLNFNIGIQYFKTGDYIKDVIPQYKDGFFASSVIGFKF</sequence>
<dbReference type="Proteomes" id="UP001589774">
    <property type="component" value="Unassembled WGS sequence"/>
</dbReference>
<proteinExistence type="predicted"/>
<dbReference type="RefSeq" id="WP_377477560.1">
    <property type="nucleotide sequence ID" value="NZ_JBHLWO010000002.1"/>
</dbReference>
<feature type="domain" description="Alginate export" evidence="1">
    <location>
        <begin position="57"/>
        <end position="442"/>
    </location>
</feature>